<evidence type="ECO:0000259" key="14">
    <source>
        <dbReference type="Pfam" id="PF08245"/>
    </source>
</evidence>
<dbReference type="PANTHER" id="PTHR43024:SF1">
    <property type="entry name" value="UDP-N-ACETYLMURAMOYL-TRIPEPTIDE--D-ALANYL-D-ALANINE LIGASE"/>
    <property type="match status" value="1"/>
</dbReference>
<comment type="function">
    <text evidence="10 11">Involved in cell wall formation. Catalyzes the final step in the synthesis of UDP-N-acetylmuramoyl-pentapeptide, the precursor of murein.</text>
</comment>
<dbReference type="GO" id="GO:0008360">
    <property type="term" value="P:regulation of cell shape"/>
    <property type="evidence" value="ECO:0007669"/>
    <property type="project" value="UniProtKB-KW"/>
</dbReference>
<evidence type="ECO:0000256" key="9">
    <source>
        <dbReference type="ARBA" id="ARBA00023316"/>
    </source>
</evidence>
<dbReference type="GO" id="GO:0071555">
    <property type="term" value="P:cell wall organization"/>
    <property type="evidence" value="ECO:0007669"/>
    <property type="project" value="UniProtKB-KW"/>
</dbReference>
<dbReference type="GO" id="GO:0009252">
    <property type="term" value="P:peptidoglycan biosynthetic process"/>
    <property type="evidence" value="ECO:0007669"/>
    <property type="project" value="UniProtKB-UniRule"/>
</dbReference>
<protein>
    <recommendedName>
        <fullName evidence="10 11">UDP-N-acetylmuramoyl-tripeptide--D-alanyl-D-alanine ligase</fullName>
        <ecNumber evidence="10 11">6.3.2.10</ecNumber>
    </recommendedName>
    <alternativeName>
        <fullName evidence="10">D-alanyl-D-alanine-adding enzyme</fullName>
    </alternativeName>
</protein>
<comment type="subcellular location">
    <subcellularLocation>
        <location evidence="10 11">Cytoplasm</location>
    </subcellularLocation>
</comment>
<dbReference type="SUPFAM" id="SSF53623">
    <property type="entry name" value="MurD-like peptide ligases, catalytic domain"/>
    <property type="match status" value="1"/>
</dbReference>
<dbReference type="NCBIfam" id="TIGR01143">
    <property type="entry name" value="murF"/>
    <property type="match status" value="1"/>
</dbReference>
<dbReference type="InterPro" id="IPR013221">
    <property type="entry name" value="Mur_ligase_cen"/>
</dbReference>
<gene>
    <name evidence="10" type="primary">murF</name>
    <name evidence="15" type="ORF">N47_G33680</name>
</gene>
<dbReference type="InterPro" id="IPR036565">
    <property type="entry name" value="Mur-like_cat_sf"/>
</dbReference>
<evidence type="ECO:0000256" key="10">
    <source>
        <dbReference type="HAMAP-Rule" id="MF_02019"/>
    </source>
</evidence>
<dbReference type="UniPathway" id="UPA00219"/>
<feature type="binding site" evidence="10">
    <location>
        <begin position="122"/>
        <end position="128"/>
    </location>
    <ligand>
        <name>ATP</name>
        <dbReference type="ChEBI" id="CHEBI:30616"/>
    </ligand>
</feature>
<dbReference type="Pfam" id="PF08245">
    <property type="entry name" value="Mur_ligase_M"/>
    <property type="match status" value="1"/>
</dbReference>
<keyword evidence="5 10" id="KW-0067">ATP-binding</keyword>
<dbReference type="EC" id="6.3.2.10" evidence="10 11"/>
<evidence type="ECO:0000256" key="7">
    <source>
        <dbReference type="ARBA" id="ARBA00022984"/>
    </source>
</evidence>
<dbReference type="EMBL" id="FR695868">
    <property type="protein sequence ID" value="CBX28044.1"/>
    <property type="molecule type" value="Genomic_DNA"/>
</dbReference>
<keyword evidence="7 10" id="KW-0573">Peptidoglycan synthesis</keyword>
<feature type="domain" description="Mur ligase C-terminal" evidence="13">
    <location>
        <begin position="328"/>
        <end position="454"/>
    </location>
</feature>
<evidence type="ECO:0000256" key="4">
    <source>
        <dbReference type="ARBA" id="ARBA00022741"/>
    </source>
</evidence>
<dbReference type="InterPro" id="IPR005863">
    <property type="entry name" value="UDP-N-AcMur_synth"/>
</dbReference>
<evidence type="ECO:0000256" key="6">
    <source>
        <dbReference type="ARBA" id="ARBA00022960"/>
    </source>
</evidence>
<dbReference type="Pfam" id="PF01225">
    <property type="entry name" value="Mur_ligase"/>
    <property type="match status" value="1"/>
</dbReference>
<evidence type="ECO:0000256" key="2">
    <source>
        <dbReference type="ARBA" id="ARBA00022598"/>
    </source>
</evidence>
<dbReference type="Gene3D" id="3.40.1390.10">
    <property type="entry name" value="MurE/MurF, N-terminal domain"/>
    <property type="match status" value="1"/>
</dbReference>
<keyword evidence="2 10" id="KW-0436">Ligase</keyword>
<dbReference type="Pfam" id="PF02875">
    <property type="entry name" value="Mur_ligase_C"/>
    <property type="match status" value="1"/>
</dbReference>
<evidence type="ECO:0000256" key="3">
    <source>
        <dbReference type="ARBA" id="ARBA00022618"/>
    </source>
</evidence>
<dbReference type="InterPro" id="IPR036615">
    <property type="entry name" value="Mur_ligase_C_dom_sf"/>
</dbReference>
<dbReference type="SUPFAM" id="SSF63418">
    <property type="entry name" value="MurE/MurF N-terminal domain"/>
    <property type="match status" value="1"/>
</dbReference>
<proteinExistence type="inferred from homology"/>
<dbReference type="InterPro" id="IPR051046">
    <property type="entry name" value="MurCDEF_CellWall_CoF430Synth"/>
</dbReference>
<dbReference type="InterPro" id="IPR000713">
    <property type="entry name" value="Mur_ligase_N"/>
</dbReference>
<dbReference type="GO" id="GO:0005737">
    <property type="term" value="C:cytoplasm"/>
    <property type="evidence" value="ECO:0007669"/>
    <property type="project" value="UniProtKB-SubCell"/>
</dbReference>
<organism evidence="15">
    <name type="scientific">uncultured Desulfobacterium sp</name>
    <dbReference type="NCBI Taxonomy" id="201089"/>
    <lineage>
        <taxon>Bacteria</taxon>
        <taxon>Pseudomonadati</taxon>
        <taxon>Thermodesulfobacteriota</taxon>
        <taxon>Desulfobacteria</taxon>
        <taxon>Desulfobacterales</taxon>
        <taxon>Desulfobacteriaceae</taxon>
        <taxon>Desulfobacterium</taxon>
        <taxon>environmental samples</taxon>
    </lineage>
</organism>
<comment type="catalytic activity">
    <reaction evidence="10 11">
        <text>D-alanyl-D-alanine + UDP-N-acetyl-alpha-D-muramoyl-L-alanyl-gamma-D-glutamyl-meso-2,6-diaminopimelate + ATP = UDP-N-acetyl-alpha-D-muramoyl-L-alanyl-gamma-D-glutamyl-meso-2,6-diaminopimeloyl-D-alanyl-D-alanine + ADP + phosphate + H(+)</text>
        <dbReference type="Rhea" id="RHEA:28374"/>
        <dbReference type="ChEBI" id="CHEBI:15378"/>
        <dbReference type="ChEBI" id="CHEBI:30616"/>
        <dbReference type="ChEBI" id="CHEBI:43474"/>
        <dbReference type="ChEBI" id="CHEBI:57822"/>
        <dbReference type="ChEBI" id="CHEBI:61386"/>
        <dbReference type="ChEBI" id="CHEBI:83905"/>
        <dbReference type="ChEBI" id="CHEBI:456216"/>
        <dbReference type="EC" id="6.3.2.10"/>
    </reaction>
</comment>
<sequence length="493" mass="52858">MKQLIPWTSEEIIKATGGAAVSGKDKHTFTGVSIDSRTIALGELFVAIKGNNHDGHAFAEAVVEQGIKGIVINKQKAGELLCDKLKNQDVFCIEVDNTTKALGDLAAYNRTRADVSVVAITGSNGKTSTKEMANAIVSRKFDTLSTTGNLNNEIGLPLTLLKLCSSQKWAVLELGMNHPGEIARLAEICKPDIGIITNIGRGHLEGLKTIEGVMNAKGELLDGIKPDGTAILNADDERVMCLARKTTRNVIYFGLSENALIKASSVEVNKNLTSFVLKLPDDSIRVELNAPGRFMVSNALAAASVGYLLNLSAQEIKSGLENFAPVKGRMNITTLQNGVTIIDDSYNANPDSMEAAIKSLAGLKGKNRGALVAGDMLELGIYSETLHKKIGELCAECGIERLYATGQFSSDIAAGAIIGGMDISSVFTGSQEDILSDMTEWLRPEDWILIKGSRAMGMEKIVVKLKEWTGRSAGLKKAENKESYTNNIGKVNL</sequence>
<evidence type="ECO:0000256" key="1">
    <source>
        <dbReference type="ARBA" id="ARBA00022490"/>
    </source>
</evidence>
<evidence type="ECO:0000259" key="13">
    <source>
        <dbReference type="Pfam" id="PF02875"/>
    </source>
</evidence>
<dbReference type="HAMAP" id="MF_02019">
    <property type="entry name" value="MurF"/>
    <property type="match status" value="1"/>
</dbReference>
<keyword evidence="8 10" id="KW-0131">Cell cycle</keyword>
<dbReference type="GO" id="GO:0005524">
    <property type="term" value="F:ATP binding"/>
    <property type="evidence" value="ECO:0007669"/>
    <property type="project" value="UniProtKB-UniRule"/>
</dbReference>
<dbReference type="AlphaFoldDB" id="E1YBV0"/>
<feature type="domain" description="Mur ligase N-terminal catalytic" evidence="12">
    <location>
        <begin position="29"/>
        <end position="108"/>
    </location>
</feature>
<evidence type="ECO:0000259" key="12">
    <source>
        <dbReference type="Pfam" id="PF01225"/>
    </source>
</evidence>
<evidence type="ECO:0000256" key="8">
    <source>
        <dbReference type="ARBA" id="ARBA00023306"/>
    </source>
</evidence>
<comment type="similarity">
    <text evidence="10">Belongs to the MurCDEF family. MurF subfamily.</text>
</comment>
<evidence type="ECO:0000313" key="15">
    <source>
        <dbReference type="EMBL" id="CBX28044.1"/>
    </source>
</evidence>
<keyword evidence="4 10" id="KW-0547">Nucleotide-binding</keyword>
<dbReference type="GO" id="GO:0008766">
    <property type="term" value="F:UDP-N-acetylmuramoylalanyl-D-glutamyl-2,6-diaminopimelate-D-alanyl-D-alanine ligase activity"/>
    <property type="evidence" value="ECO:0007669"/>
    <property type="project" value="RHEA"/>
</dbReference>
<feature type="domain" description="Mur ligase central" evidence="14">
    <location>
        <begin position="120"/>
        <end position="305"/>
    </location>
</feature>
<name>E1YBV0_9BACT</name>
<evidence type="ECO:0000256" key="11">
    <source>
        <dbReference type="RuleBase" id="RU004136"/>
    </source>
</evidence>
<dbReference type="GO" id="GO:0047480">
    <property type="term" value="F:UDP-N-acetylmuramoyl-tripeptide-D-alanyl-D-alanine ligase activity"/>
    <property type="evidence" value="ECO:0007669"/>
    <property type="project" value="UniProtKB-UniRule"/>
</dbReference>
<dbReference type="Gene3D" id="3.90.190.20">
    <property type="entry name" value="Mur ligase, C-terminal domain"/>
    <property type="match status" value="1"/>
</dbReference>
<accession>E1YBV0</accession>
<keyword evidence="9 10" id="KW-0961">Cell wall biogenesis/degradation</keyword>
<keyword evidence="1 10" id="KW-0963">Cytoplasm</keyword>
<dbReference type="SUPFAM" id="SSF53244">
    <property type="entry name" value="MurD-like peptide ligases, peptide-binding domain"/>
    <property type="match status" value="1"/>
</dbReference>
<reference evidence="15" key="1">
    <citation type="journal article" date="2011" name="Environ. Microbiol.">
        <title>Genomic insights into the metabolic potential of the polycyclic aromatic hydrocarbon degrading sulfate-reducing Deltaproteobacterium N47.</title>
        <authorList>
            <person name="Bergmann F."/>
            <person name="Selesi D."/>
            <person name="Weinmaier T."/>
            <person name="Tischler P."/>
            <person name="Rattei T."/>
            <person name="Meckenstock R.U."/>
        </authorList>
    </citation>
    <scope>NUCLEOTIDE SEQUENCE</scope>
</reference>
<comment type="pathway">
    <text evidence="10 11">Cell wall biogenesis; peptidoglycan biosynthesis.</text>
</comment>
<dbReference type="Gene3D" id="3.40.1190.10">
    <property type="entry name" value="Mur-like, catalytic domain"/>
    <property type="match status" value="1"/>
</dbReference>
<keyword evidence="3 10" id="KW-0132">Cell division</keyword>
<dbReference type="InterPro" id="IPR035911">
    <property type="entry name" value="MurE/MurF_N"/>
</dbReference>
<evidence type="ECO:0000256" key="5">
    <source>
        <dbReference type="ARBA" id="ARBA00022840"/>
    </source>
</evidence>
<dbReference type="InterPro" id="IPR004101">
    <property type="entry name" value="Mur_ligase_C"/>
</dbReference>
<dbReference type="PANTHER" id="PTHR43024">
    <property type="entry name" value="UDP-N-ACETYLMURAMOYL-TRIPEPTIDE--D-ALANYL-D-ALANINE LIGASE"/>
    <property type="match status" value="1"/>
</dbReference>
<dbReference type="GO" id="GO:0051301">
    <property type="term" value="P:cell division"/>
    <property type="evidence" value="ECO:0007669"/>
    <property type="project" value="UniProtKB-KW"/>
</dbReference>
<keyword evidence="6 10" id="KW-0133">Cell shape</keyword>